<accession>A0ABT6WFH2</accession>
<name>A0ABT6WFH2_9ACTN</name>
<evidence type="ECO:0008006" key="3">
    <source>
        <dbReference type="Google" id="ProtNLM"/>
    </source>
</evidence>
<gene>
    <name evidence="1" type="ORF">QLQ12_07705</name>
</gene>
<protein>
    <recommendedName>
        <fullName evidence="3">DUF4034 domain-containing protein</fullName>
    </recommendedName>
</protein>
<sequence>MLPRQPVLDPAAAYPRITGLREALDSGDWPACREVLDAAEPAERTFLTMIAFDEAGLEDFLRGVLSGDPGDGAAGALLGQHLIGAAWRIRTTAPAEQVSRERFTAFTSGLGAAERVLLDAAARSPRDPAIWTARLITARGLELGRSEARRRYRRLAGIDPHHLPGQWQLLQQLCPKSGGDWELAHAFAREVTEAAPPGSFNPVLVAEAHLEHWREQHGRSAAAGRRYLAAGGVRDELHEAARRSVWHPDFRRAHGWVRVMSTFAMAFALIDDHRAAASLFTELGDLSSDRPWDYLGDPGSVIIKYRSRALRAGGDGT</sequence>
<proteinExistence type="predicted"/>
<organism evidence="1 2">
    <name type="scientific">Actinoplanes sandaracinus</name>
    <dbReference type="NCBI Taxonomy" id="3045177"/>
    <lineage>
        <taxon>Bacteria</taxon>
        <taxon>Bacillati</taxon>
        <taxon>Actinomycetota</taxon>
        <taxon>Actinomycetes</taxon>
        <taxon>Micromonosporales</taxon>
        <taxon>Micromonosporaceae</taxon>
        <taxon>Actinoplanes</taxon>
    </lineage>
</organism>
<dbReference type="Proteomes" id="UP001241758">
    <property type="component" value="Unassembled WGS sequence"/>
</dbReference>
<evidence type="ECO:0000313" key="1">
    <source>
        <dbReference type="EMBL" id="MDI6098487.1"/>
    </source>
</evidence>
<dbReference type="EMBL" id="JASCTH010000004">
    <property type="protein sequence ID" value="MDI6098487.1"/>
    <property type="molecule type" value="Genomic_DNA"/>
</dbReference>
<reference evidence="1 2" key="1">
    <citation type="submission" date="2023-05" db="EMBL/GenBank/DDBJ databases">
        <title>Actinoplanes sp. NEAU-A12 genome sequencing.</title>
        <authorList>
            <person name="Wang Z.-S."/>
        </authorList>
    </citation>
    <scope>NUCLEOTIDE SEQUENCE [LARGE SCALE GENOMIC DNA]</scope>
    <source>
        <strain evidence="1 2">NEAU-A12</strain>
    </source>
</reference>
<comment type="caution">
    <text evidence="1">The sequence shown here is derived from an EMBL/GenBank/DDBJ whole genome shotgun (WGS) entry which is preliminary data.</text>
</comment>
<dbReference type="RefSeq" id="WP_282758160.1">
    <property type="nucleotide sequence ID" value="NZ_JASCTH010000004.1"/>
</dbReference>
<evidence type="ECO:0000313" key="2">
    <source>
        <dbReference type="Proteomes" id="UP001241758"/>
    </source>
</evidence>
<keyword evidence="2" id="KW-1185">Reference proteome</keyword>